<protein>
    <recommendedName>
        <fullName evidence="3">Transposase DDE domain-containing protein</fullName>
    </recommendedName>
</protein>
<dbReference type="HOGENOM" id="CLU_2769065_0_0_7"/>
<evidence type="ECO:0000313" key="2">
    <source>
        <dbReference type="Proteomes" id="UP000010808"/>
    </source>
</evidence>
<gene>
    <name evidence="1" type="ORF">DESAM_20387</name>
</gene>
<sequence length="69" mass="8382">MYKSRKKFVLVQRKWVIKWDNFRQVFTHFRLKALFFAFCEVTALPKTIFVKIIPFFSIKQQNHTISAIT</sequence>
<accession>L0R7F9</accession>
<reference evidence="1 2" key="1">
    <citation type="submission" date="2012-10" db="EMBL/GenBank/DDBJ databases">
        <authorList>
            <person name="Genoscope - CEA"/>
        </authorList>
    </citation>
    <scope>NUCLEOTIDE SEQUENCE [LARGE SCALE GENOMIC DNA]</scope>
    <source>
        <strain evidence="2">AM13 / DSM 14728</strain>
    </source>
</reference>
<keyword evidence="2" id="KW-1185">Reference proteome</keyword>
<dbReference type="PATRIC" id="fig|1121451.3.peg.654"/>
<dbReference type="STRING" id="1121451.DESAM_20387"/>
<organism evidence="1 2">
    <name type="scientific">Maridesulfovibrio hydrothermalis AM13 = DSM 14728</name>
    <dbReference type="NCBI Taxonomy" id="1121451"/>
    <lineage>
        <taxon>Bacteria</taxon>
        <taxon>Pseudomonadati</taxon>
        <taxon>Thermodesulfobacteriota</taxon>
        <taxon>Desulfovibrionia</taxon>
        <taxon>Desulfovibrionales</taxon>
        <taxon>Desulfovibrionaceae</taxon>
        <taxon>Maridesulfovibrio</taxon>
    </lineage>
</organism>
<dbReference type="Proteomes" id="UP000010808">
    <property type="component" value="Chromosome"/>
</dbReference>
<proteinExistence type="predicted"/>
<evidence type="ECO:0000313" key="1">
    <source>
        <dbReference type="EMBL" id="CCO22674.1"/>
    </source>
</evidence>
<name>L0R7F9_9BACT</name>
<dbReference type="AlphaFoldDB" id="L0R7F9"/>
<evidence type="ECO:0008006" key="3">
    <source>
        <dbReference type="Google" id="ProtNLM"/>
    </source>
</evidence>
<dbReference type="EMBL" id="FO203522">
    <property type="protein sequence ID" value="CCO22674.1"/>
    <property type="molecule type" value="Genomic_DNA"/>
</dbReference>
<dbReference type="KEGG" id="dhy:DESAM_20387"/>